<name>A0A812MTE7_SYMPI</name>
<proteinExistence type="predicted"/>
<feature type="region of interest" description="Disordered" evidence="2">
    <location>
        <begin position="1"/>
        <end position="28"/>
    </location>
</feature>
<comment type="caution">
    <text evidence="3">The sequence shown here is derived from an EMBL/GenBank/DDBJ whole genome shotgun (WGS) entry which is preliminary data.</text>
</comment>
<feature type="region of interest" description="Disordered" evidence="2">
    <location>
        <begin position="367"/>
        <end position="386"/>
    </location>
</feature>
<feature type="coiled-coil region" evidence="1">
    <location>
        <begin position="44"/>
        <end position="78"/>
    </location>
</feature>
<dbReference type="Proteomes" id="UP000649617">
    <property type="component" value="Unassembled WGS sequence"/>
</dbReference>
<sequence length="695" mass="77270">LQTTLDGDVPTRTRTTPDSPVEAPAPAGLSAKEREVLSAMRDAMVRLADQNSELLSQNEMLRDRVSRLEDERSTSQAAWQSAERDRVYWTLPVLDDPSAPEAATRAADWLELVRPLMADLSQGSASWWQRVEWEARSLYAKWTAMSAINRGLLIPTMSSQLADIRFQRLESRAFSMLQAALPKAVKDELLATRTLTTVSAIFVTLKLYAPGGLAERNELLDSLTSLGVAKTAQDAVAQIRRWIMQSEWEMIAVSGANENNKTKLSKLDAEVLEEAQKLLKSLRIASMSVRDGRDYWTEVQLMHLEPLALKNGIMDVAVVNLDVLYGGNVLDERVYAAAAALCGTGKVDAVIGGPPCCANSILRERGSGSWPDGSDGGPRPVRGRSGLLRFGLPSNTEEEQKKVDEHTILIFRFVTLHRIADRFNPNGSLCALENPDDPMNYLPAHRKHDEIPSVWAWPELLGILSPCNGPPNSESREITQTADPVESLDREFQTQWYLARFDQGILGHVIRKPSAALTNSWYLYQELHELRGSGYGGALTTTPQDLGERIKTSGYWAKWAPGLCSAVGRAIGKWIESTKSQREEEQREGRMMLRALTQREREFRRQKHHGSNTFCLAMDLVGFLIASLTVPLPGVWRDKTIMIDLLAITLMRVMDLRGSAQKKKERGKRFAVGCVTLLEPQMGETLVVTAGRGKG</sequence>
<keyword evidence="1" id="KW-0175">Coiled coil</keyword>
<gene>
    <name evidence="3" type="primary">TY5A</name>
    <name evidence="3" type="ORF">SPIL2461_LOCUS6025</name>
</gene>
<dbReference type="EMBL" id="CAJNIZ010008839">
    <property type="protein sequence ID" value="CAE7272645.1"/>
    <property type="molecule type" value="Genomic_DNA"/>
</dbReference>
<dbReference type="OrthoDB" id="411942at2759"/>
<feature type="non-terminal residue" evidence="3">
    <location>
        <position position="695"/>
    </location>
</feature>
<evidence type="ECO:0000313" key="4">
    <source>
        <dbReference type="Proteomes" id="UP000649617"/>
    </source>
</evidence>
<keyword evidence="4" id="KW-1185">Reference proteome</keyword>
<dbReference type="AlphaFoldDB" id="A0A812MTE7"/>
<accession>A0A812MTE7</accession>
<evidence type="ECO:0000313" key="3">
    <source>
        <dbReference type="EMBL" id="CAE7272645.1"/>
    </source>
</evidence>
<evidence type="ECO:0000256" key="1">
    <source>
        <dbReference type="SAM" id="Coils"/>
    </source>
</evidence>
<protein>
    <submittedName>
        <fullName evidence="3">TY5A protein</fullName>
    </submittedName>
</protein>
<evidence type="ECO:0000256" key="2">
    <source>
        <dbReference type="SAM" id="MobiDB-lite"/>
    </source>
</evidence>
<reference evidence="3" key="1">
    <citation type="submission" date="2021-02" db="EMBL/GenBank/DDBJ databases">
        <authorList>
            <person name="Dougan E. K."/>
            <person name="Rhodes N."/>
            <person name="Thang M."/>
            <person name="Chan C."/>
        </authorList>
    </citation>
    <scope>NUCLEOTIDE SEQUENCE</scope>
</reference>
<organism evidence="3 4">
    <name type="scientific">Symbiodinium pilosum</name>
    <name type="common">Dinoflagellate</name>
    <dbReference type="NCBI Taxonomy" id="2952"/>
    <lineage>
        <taxon>Eukaryota</taxon>
        <taxon>Sar</taxon>
        <taxon>Alveolata</taxon>
        <taxon>Dinophyceae</taxon>
        <taxon>Suessiales</taxon>
        <taxon>Symbiodiniaceae</taxon>
        <taxon>Symbiodinium</taxon>
    </lineage>
</organism>
<feature type="compositionally biased region" description="Low complexity" evidence="2">
    <location>
        <begin position="367"/>
        <end position="380"/>
    </location>
</feature>